<feature type="region of interest" description="Disordered" evidence="12">
    <location>
        <begin position="1698"/>
        <end position="1749"/>
    </location>
</feature>
<keyword evidence="8" id="KW-1278">Translocase</keyword>
<evidence type="ECO:0000256" key="12">
    <source>
        <dbReference type="SAM" id="MobiDB-lite"/>
    </source>
</evidence>
<dbReference type="SMART" id="SM00958">
    <property type="entry name" value="SecA_PP_bind"/>
    <property type="match status" value="1"/>
</dbReference>
<comment type="catalytic activity">
    <reaction evidence="11">
        <text>ATP + H2O + chloroplast-proteinSide 1 = ADP + phosphate + chloroplast-proteinSide 2.</text>
        <dbReference type="EC" id="7.4.2.4"/>
    </reaction>
</comment>
<dbReference type="EC" id="7.4.2.4" evidence="3"/>
<dbReference type="InterPro" id="IPR027417">
    <property type="entry name" value="P-loop_NTPase"/>
</dbReference>
<evidence type="ECO:0000313" key="15">
    <source>
        <dbReference type="EMBL" id="KAG2432244.1"/>
    </source>
</evidence>
<comment type="subcellular location">
    <subcellularLocation>
        <location evidence="1">Membrane</location>
        <topology evidence="1">Peripheral membrane protein</topology>
    </subcellularLocation>
</comment>
<dbReference type="InterPro" id="IPR014018">
    <property type="entry name" value="SecA_motor_DEAD"/>
</dbReference>
<name>A0A835T1S8_CHLIN</name>
<gene>
    <name evidence="15" type="ORF">HXX76_009162</name>
</gene>
<evidence type="ECO:0000256" key="9">
    <source>
        <dbReference type="ARBA" id="ARBA00023010"/>
    </source>
</evidence>
<dbReference type="InterPro" id="IPR014001">
    <property type="entry name" value="Helicase_ATP-bd"/>
</dbReference>
<keyword evidence="7" id="KW-0653">Protein transport</keyword>
<comment type="caution">
    <text evidence="15">The sequence shown here is derived from an EMBL/GenBank/DDBJ whole genome shotgun (WGS) entry which is preliminary data.</text>
</comment>
<keyword evidence="9" id="KW-0811">Translocation</keyword>
<evidence type="ECO:0000256" key="2">
    <source>
        <dbReference type="ARBA" id="ARBA00007650"/>
    </source>
</evidence>
<feature type="compositionally biased region" description="Low complexity" evidence="12">
    <location>
        <begin position="145"/>
        <end position="167"/>
    </location>
</feature>
<feature type="compositionally biased region" description="Gly residues" evidence="12">
    <location>
        <begin position="1715"/>
        <end position="1725"/>
    </location>
</feature>
<dbReference type="InterPro" id="IPR020937">
    <property type="entry name" value="SecA_CS"/>
</dbReference>
<dbReference type="OrthoDB" id="27934at2759"/>
<keyword evidence="4" id="KW-0813">Transport</keyword>
<protein>
    <recommendedName>
        <fullName evidence="3">chloroplast protein-transporting ATPase</fullName>
        <ecNumber evidence="3">7.4.2.4</ecNumber>
    </recommendedName>
</protein>
<evidence type="ECO:0000256" key="4">
    <source>
        <dbReference type="ARBA" id="ARBA00022448"/>
    </source>
</evidence>
<dbReference type="Gene3D" id="3.90.1440.10">
    <property type="entry name" value="SecA, preprotein cross-linking domain"/>
    <property type="match status" value="1"/>
</dbReference>
<evidence type="ECO:0000256" key="11">
    <source>
        <dbReference type="ARBA" id="ARBA00034043"/>
    </source>
</evidence>
<sequence>MRSVALLSASAAPSRGVPAPACPRQGANRHICIEAIAPATGRQVGAQTDGTATPAPAPAVLLPPAAASRRQAAVAAGGAPQLLPLLGAAAMGSAAARVGATEPGAARGAGWDRAARPEVLQAAPQVAAPPEAALAAAPRCSCPDAGLGPSSSGSSSISAGSSGGSSSRDVRGVRGRSGLVGGWASSLHSSSSSSSTGRSVAGVSAAPSRGVSGRAAARSIAARSTAAGAAATATATARAGAAAGGGGGSSNAESYQLPAHWQDQMAKAPLGRKRVLQRYYADVIAINDLEPAMRGLNNAQLRNKTNEFRQRLAEGAALASLRVEAFAVVREASRRVLGMRHYDCQLVGGMVLAEGQVAEMATGEGKTLVATLPGYLGALTGRGVHVVTVNDYLAARDAAWMGKLYRFLGLTCAAVQSNCPVATARAAFACDVTYVTGQELCFSYLKDNTALSPADLCLRDSGFHFAIVDEVDSILIDESRNPMIISSRGACDTAVVNTVDVAVRKLWVAVGNELESALAAEPAASLSDTRRREIEKAVKGRYYIVDEKTRTVSYTEAGTYLVFLNLLEQGARFSDPYPDVHCLWEEEVPWGRLSTTAMSAYELYINGRDYIVREGEVVIVDQSTGRLKANTRWQGGIHQAVEAKEGLPIQAENLVTATITFQLFFRQYAWLAGMTGTAQPAAAELFELYNIKVVPVPTNRPSRRIDHQARLYYDKALKMHALAEEVDAAVAQHRPVLIGTTSVQESELVLNYLNHTILLSASKNGRNGSSSSSGGSGSSSSSSAAGAGGTRGLLQPRVTLLNAKPELVRVEAQVIAQAGLPGAVTIATNMAGRGTDIILGGNPEGLTKLALMRLVYRRLLKADERETLPAVPLPPLDPYDTDDFTAITSIPFATPDAPHAGLPRPLHEALATAILTSIALSPAGGAGGAGGGGAANGSTTSASLSSVDLMNAILGNGNGSNGANGNGNGAAAAAADAAAALAAATAGMSYSQTADLLAWVMDRAEVLRRKVRGQLRRTYRSHAGGLECLNFTVCVAPVAAAVLAAREQERLSKQVRAAQQQQPQDPAAAATAAAVASAAAASAGRDSPVVGSGSSFTDDDEATAAAAAVATVAGGSGLAGGVSGLADEDEDAGEEPVAQVLALRAALYLWLWFDQECARHREEVRAAGGLLVLGTSLNESPRIELQLRGRAGRQGDPGESKMLLDCTDPLMVVFGMDKVSALLNQMGSQLQTGPDYLDGGVVEYLVNYVVRWHESMSKNMRLETQKYDAVMEEYRRNLYTLRRLVLAGGDMQRGQIAYVLIQRYVDELVGRHLDAHSPPQRWLEESVRADVLPACQLLPGVAPPQSLRTQQALGVVPPVLVSPLQAVLHCLRVLVNPPGRTTKTFVDFSAVTSAAATDPTVRKTLELFGVTRGGEGSGQPSSLPVYMQVEELEVLSPDQIANLAAYIAGTGPLQWPVPPQREIAGNFRLQLQLLTHRRLFGYGGSDGADVAAVVGGGDPATSAGRAAAGAAARMQFSRLPGLMQRPPLEGPFAEKVGVLRNYLGELVICCYEARRLAARLTFTASPSLGFTDIDADQQVCGVEQQTMLLWMDALWSCFLEDTTRLRNAVNIRSTNGSNPVSEFRIEANAAFLALLDNYRDAVLDKLLVPDFAIYAPLLGEEAEAAFGAGDDFVGGAGVPGLAGADSALMGGSGASGAAAADNGGGASGPAWAGAGANGNGAGGANGAAQQPLPAPQEQRVRAPGGGGGV</sequence>
<comment type="similarity">
    <text evidence="2">Belongs to the SecA family.</text>
</comment>
<accession>A0A835T1S8</accession>
<evidence type="ECO:0000256" key="5">
    <source>
        <dbReference type="ARBA" id="ARBA00022741"/>
    </source>
</evidence>
<evidence type="ECO:0000259" key="13">
    <source>
        <dbReference type="PROSITE" id="PS51192"/>
    </source>
</evidence>
<dbReference type="GO" id="GO:0006886">
    <property type="term" value="P:intracellular protein transport"/>
    <property type="evidence" value="ECO:0007669"/>
    <property type="project" value="InterPro"/>
</dbReference>
<dbReference type="Pfam" id="PF21090">
    <property type="entry name" value="P-loop_SecA"/>
    <property type="match status" value="2"/>
</dbReference>
<dbReference type="PROSITE" id="PS01312">
    <property type="entry name" value="SECA"/>
    <property type="match status" value="1"/>
</dbReference>
<proteinExistence type="inferred from homology"/>
<dbReference type="InterPro" id="IPR011115">
    <property type="entry name" value="SecA_DEAD"/>
</dbReference>
<keyword evidence="5" id="KW-0547">Nucleotide-binding</keyword>
<feature type="region of interest" description="Disordered" evidence="12">
    <location>
        <begin position="764"/>
        <end position="790"/>
    </location>
</feature>
<dbReference type="Pfam" id="PF07516">
    <property type="entry name" value="SecA_SW"/>
    <property type="match status" value="1"/>
</dbReference>
<evidence type="ECO:0000313" key="16">
    <source>
        <dbReference type="Proteomes" id="UP000650467"/>
    </source>
</evidence>
<dbReference type="PRINTS" id="PR00906">
    <property type="entry name" value="SECA"/>
</dbReference>
<evidence type="ECO:0000256" key="7">
    <source>
        <dbReference type="ARBA" id="ARBA00022927"/>
    </source>
</evidence>
<dbReference type="InterPro" id="IPR011116">
    <property type="entry name" value="SecA_Wing/Scaffold"/>
</dbReference>
<reference evidence="15" key="1">
    <citation type="journal article" date="2020" name="bioRxiv">
        <title>Comparative genomics of Chlamydomonas.</title>
        <authorList>
            <person name="Craig R.J."/>
            <person name="Hasan A.R."/>
            <person name="Ness R.W."/>
            <person name="Keightley P.D."/>
        </authorList>
    </citation>
    <scope>NUCLEOTIDE SEQUENCE</scope>
    <source>
        <strain evidence="15">SAG 7.73</strain>
    </source>
</reference>
<dbReference type="GO" id="GO:0005524">
    <property type="term" value="F:ATP binding"/>
    <property type="evidence" value="ECO:0007669"/>
    <property type="project" value="UniProtKB-KW"/>
</dbReference>
<dbReference type="SUPFAM" id="SSF52540">
    <property type="entry name" value="P-loop containing nucleoside triphosphate hydrolases"/>
    <property type="match status" value="3"/>
</dbReference>
<keyword evidence="16" id="KW-1185">Reference proteome</keyword>
<dbReference type="PROSITE" id="PS51196">
    <property type="entry name" value="SECA_MOTOR_DEAD"/>
    <property type="match status" value="1"/>
</dbReference>
<dbReference type="Pfam" id="PF01043">
    <property type="entry name" value="SecA_PP_bind"/>
    <property type="match status" value="1"/>
</dbReference>
<feature type="compositionally biased region" description="Low complexity" evidence="12">
    <location>
        <begin position="182"/>
        <end position="208"/>
    </location>
</feature>
<dbReference type="InterPro" id="IPR000185">
    <property type="entry name" value="SecA"/>
</dbReference>
<dbReference type="InterPro" id="IPR036670">
    <property type="entry name" value="SecA_X-link_sf"/>
</dbReference>
<dbReference type="Gene3D" id="1.10.3060.10">
    <property type="entry name" value="Helical scaffold and wing domains of SecA"/>
    <property type="match status" value="2"/>
</dbReference>
<feature type="region of interest" description="Disordered" evidence="12">
    <location>
        <begin position="145"/>
        <end position="208"/>
    </location>
</feature>
<keyword evidence="6" id="KW-0067">ATP-binding</keyword>
<dbReference type="SUPFAM" id="SSF81767">
    <property type="entry name" value="Pre-protein crosslinking domain of SecA"/>
    <property type="match status" value="1"/>
</dbReference>
<dbReference type="Pfam" id="PF07517">
    <property type="entry name" value="SecA_DEAD"/>
    <property type="match status" value="1"/>
</dbReference>
<dbReference type="PROSITE" id="PS51192">
    <property type="entry name" value="HELICASE_ATP_BIND_1"/>
    <property type="match status" value="1"/>
</dbReference>
<dbReference type="PANTHER" id="PTHR30612">
    <property type="entry name" value="SECA INNER MEMBRANE COMPONENT OF SEC PROTEIN SECRETION SYSTEM"/>
    <property type="match status" value="1"/>
</dbReference>
<dbReference type="GO" id="GO:0009941">
    <property type="term" value="C:chloroplast envelope"/>
    <property type="evidence" value="ECO:0007669"/>
    <property type="project" value="TreeGrafter"/>
</dbReference>
<dbReference type="GO" id="GO:0016020">
    <property type="term" value="C:membrane"/>
    <property type="evidence" value="ECO:0007669"/>
    <property type="project" value="UniProtKB-SubCell"/>
</dbReference>
<dbReference type="SMART" id="SM00957">
    <property type="entry name" value="SecA_DEAD"/>
    <property type="match status" value="1"/>
</dbReference>
<dbReference type="InterPro" id="IPR036266">
    <property type="entry name" value="SecA_Wing/Scaffold_sf"/>
</dbReference>
<keyword evidence="10" id="KW-0472">Membrane</keyword>
<organism evidence="15 16">
    <name type="scientific">Chlamydomonas incerta</name>
    <dbReference type="NCBI Taxonomy" id="51695"/>
    <lineage>
        <taxon>Eukaryota</taxon>
        <taxon>Viridiplantae</taxon>
        <taxon>Chlorophyta</taxon>
        <taxon>core chlorophytes</taxon>
        <taxon>Chlorophyceae</taxon>
        <taxon>CS clade</taxon>
        <taxon>Chlamydomonadales</taxon>
        <taxon>Chlamydomonadaceae</taxon>
        <taxon>Chlamydomonas</taxon>
    </lineage>
</organism>
<evidence type="ECO:0000259" key="14">
    <source>
        <dbReference type="PROSITE" id="PS51196"/>
    </source>
</evidence>
<dbReference type="GO" id="GO:0016464">
    <property type="term" value="F:chloroplast protein-transporting ATPase activity"/>
    <property type="evidence" value="ECO:0007669"/>
    <property type="project" value="UniProtKB-EC"/>
</dbReference>
<dbReference type="InterPro" id="IPR011130">
    <property type="entry name" value="SecA_preprotein_X-link_dom"/>
</dbReference>
<dbReference type="GO" id="GO:0017038">
    <property type="term" value="P:protein import"/>
    <property type="evidence" value="ECO:0007669"/>
    <property type="project" value="InterPro"/>
</dbReference>
<feature type="compositionally biased region" description="Low complexity" evidence="12">
    <location>
        <begin position="768"/>
        <end position="785"/>
    </location>
</feature>
<dbReference type="SUPFAM" id="SSF81886">
    <property type="entry name" value="Helical scaffold and wing domains of SecA"/>
    <property type="match status" value="2"/>
</dbReference>
<dbReference type="HAMAP" id="MF_01382">
    <property type="entry name" value="SecA"/>
    <property type="match status" value="1"/>
</dbReference>
<evidence type="ECO:0000256" key="10">
    <source>
        <dbReference type="ARBA" id="ARBA00023136"/>
    </source>
</evidence>
<dbReference type="Proteomes" id="UP000650467">
    <property type="component" value="Unassembled WGS sequence"/>
</dbReference>
<dbReference type="Gene3D" id="3.40.50.300">
    <property type="entry name" value="P-loop containing nucleotide triphosphate hydrolases"/>
    <property type="match status" value="3"/>
</dbReference>
<evidence type="ECO:0000256" key="1">
    <source>
        <dbReference type="ARBA" id="ARBA00004170"/>
    </source>
</evidence>
<dbReference type="EMBL" id="JAEHOC010000022">
    <property type="protein sequence ID" value="KAG2432244.1"/>
    <property type="molecule type" value="Genomic_DNA"/>
</dbReference>
<dbReference type="CDD" id="cd17928">
    <property type="entry name" value="DEXDc_SecA"/>
    <property type="match status" value="1"/>
</dbReference>
<evidence type="ECO:0000256" key="8">
    <source>
        <dbReference type="ARBA" id="ARBA00022967"/>
    </source>
</evidence>
<dbReference type="InterPro" id="IPR044722">
    <property type="entry name" value="SecA_SF2_C"/>
</dbReference>
<feature type="domain" description="SecA family profile" evidence="14">
    <location>
        <begin position="261"/>
        <end position="1235"/>
    </location>
</feature>
<dbReference type="PANTHER" id="PTHR30612:SF11">
    <property type="entry name" value="PROTEIN TRANSLOCASE SUBUNIT SECA2, CHLOROPLASTIC"/>
    <property type="match status" value="1"/>
</dbReference>
<feature type="domain" description="Helicase ATP-binding" evidence="13">
    <location>
        <begin position="347"/>
        <end position="548"/>
    </location>
</feature>
<evidence type="ECO:0000256" key="6">
    <source>
        <dbReference type="ARBA" id="ARBA00022840"/>
    </source>
</evidence>
<evidence type="ECO:0000256" key="3">
    <source>
        <dbReference type="ARBA" id="ARBA00012047"/>
    </source>
</evidence>
<dbReference type="GO" id="GO:0006605">
    <property type="term" value="P:protein targeting"/>
    <property type="evidence" value="ECO:0007669"/>
    <property type="project" value="InterPro"/>
</dbReference>